<dbReference type="Pfam" id="PF08543">
    <property type="entry name" value="Phos_pyr_kin"/>
    <property type="match status" value="1"/>
</dbReference>
<evidence type="ECO:0000256" key="2">
    <source>
        <dbReference type="ARBA" id="ARBA00022679"/>
    </source>
</evidence>
<dbReference type="RefSeq" id="WP_077352321.1">
    <property type="nucleotide sequence ID" value="NZ_CP019607.1"/>
</dbReference>
<feature type="domain" description="Pyridoxamine kinase/Phosphomethylpyrimidine kinase" evidence="6">
    <location>
        <begin position="81"/>
        <end position="252"/>
    </location>
</feature>
<protein>
    <recommendedName>
        <fullName evidence="1">pyridoxal kinase</fullName>
        <ecNumber evidence="1">2.7.1.35</ecNumber>
    </recommendedName>
</protein>
<name>A0A1Q2D1U4_9ACTN</name>
<dbReference type="PANTHER" id="PTHR10534">
    <property type="entry name" value="PYRIDOXAL KINASE"/>
    <property type="match status" value="1"/>
</dbReference>
<dbReference type="AlphaFoldDB" id="A0A1Q2D1U4"/>
<evidence type="ECO:0000256" key="4">
    <source>
        <dbReference type="ARBA" id="ARBA00022777"/>
    </source>
</evidence>
<evidence type="ECO:0000313" key="8">
    <source>
        <dbReference type="Proteomes" id="UP000188235"/>
    </source>
</evidence>
<dbReference type="InterPro" id="IPR029056">
    <property type="entry name" value="Ribokinase-like"/>
</dbReference>
<dbReference type="PANTHER" id="PTHR10534:SF2">
    <property type="entry name" value="PYRIDOXAL KINASE"/>
    <property type="match status" value="1"/>
</dbReference>
<keyword evidence="5" id="KW-0067">ATP-binding</keyword>
<dbReference type="NCBIfam" id="NF004398">
    <property type="entry name" value="PRK05756.1"/>
    <property type="match status" value="1"/>
</dbReference>
<organism evidence="7 8">
    <name type="scientific">Tessaracoccus flavescens</name>
    <dbReference type="NCBI Taxonomy" id="399497"/>
    <lineage>
        <taxon>Bacteria</taxon>
        <taxon>Bacillati</taxon>
        <taxon>Actinomycetota</taxon>
        <taxon>Actinomycetes</taxon>
        <taxon>Propionibacteriales</taxon>
        <taxon>Propionibacteriaceae</taxon>
        <taxon>Tessaracoccus</taxon>
    </lineage>
</organism>
<evidence type="ECO:0000256" key="3">
    <source>
        <dbReference type="ARBA" id="ARBA00022741"/>
    </source>
</evidence>
<dbReference type="EC" id="2.7.1.35" evidence="1"/>
<evidence type="ECO:0000313" key="7">
    <source>
        <dbReference type="EMBL" id="AQP52254.1"/>
    </source>
</evidence>
<proteinExistence type="predicted"/>
<dbReference type="InterPro" id="IPR004625">
    <property type="entry name" value="PyrdxlKinase"/>
</dbReference>
<evidence type="ECO:0000256" key="5">
    <source>
        <dbReference type="ARBA" id="ARBA00022840"/>
    </source>
</evidence>
<dbReference type="KEGG" id="tfa:BW733_16930"/>
<evidence type="ECO:0000259" key="6">
    <source>
        <dbReference type="Pfam" id="PF08543"/>
    </source>
</evidence>
<dbReference type="STRING" id="399497.BW733_16930"/>
<dbReference type="InterPro" id="IPR013749">
    <property type="entry name" value="PM/HMP-P_kinase-1"/>
</dbReference>
<dbReference type="GO" id="GO:0008478">
    <property type="term" value="F:pyridoxal kinase activity"/>
    <property type="evidence" value="ECO:0007669"/>
    <property type="project" value="UniProtKB-EC"/>
</dbReference>
<dbReference type="Gene3D" id="3.40.1190.20">
    <property type="match status" value="1"/>
</dbReference>
<reference evidence="7 8" key="1">
    <citation type="journal article" date="2008" name="Int. J. Syst. Evol. Microbiol.">
        <title>Tessaracoccus flavescens sp. nov., isolated from marine sediment.</title>
        <authorList>
            <person name="Lee D.W."/>
            <person name="Lee S.D."/>
        </authorList>
    </citation>
    <scope>NUCLEOTIDE SEQUENCE [LARGE SCALE GENOMIC DNA]</scope>
    <source>
        <strain evidence="7 8">SST-39T</strain>
    </source>
</reference>
<keyword evidence="4 7" id="KW-0418">Kinase</keyword>
<dbReference type="Proteomes" id="UP000188235">
    <property type="component" value="Chromosome"/>
</dbReference>
<sequence>MTSVVSIQSAVAYGHAGNSSAVFALQRTGVEVWPVHTVNFSNHTGYGSWRGKAIPAEEVWDVVLGIDERGALENTDALLCGYLGTPEVGRVILDAAELIRGRNPQAVFCADPVMGDVDTGFYAAPGIPEFWRDHVVQAADIMTPNLFELQFLTGRTTTTLDEVVAAAQDLRRRGPDVVLVTSVVGADMGPDAMRLLAVGPGGVWLVETPVLERKFTGSGDVTTALFLARWLRSGDLADALEATASATYSLLEATSAADQAELRLVAAQNDLVDPRFTFRAVRLDETQSSGT</sequence>
<dbReference type="GO" id="GO:0009443">
    <property type="term" value="P:pyridoxal 5'-phosphate salvage"/>
    <property type="evidence" value="ECO:0007669"/>
    <property type="project" value="InterPro"/>
</dbReference>
<dbReference type="GO" id="GO:0005524">
    <property type="term" value="F:ATP binding"/>
    <property type="evidence" value="ECO:0007669"/>
    <property type="project" value="UniProtKB-KW"/>
</dbReference>
<dbReference type="GO" id="GO:0005829">
    <property type="term" value="C:cytosol"/>
    <property type="evidence" value="ECO:0007669"/>
    <property type="project" value="TreeGrafter"/>
</dbReference>
<dbReference type="NCBIfam" id="TIGR00687">
    <property type="entry name" value="pyridox_kin"/>
    <property type="match status" value="1"/>
</dbReference>
<keyword evidence="3" id="KW-0547">Nucleotide-binding</keyword>
<keyword evidence="8" id="KW-1185">Reference proteome</keyword>
<accession>A0A1Q2D1U4</accession>
<dbReference type="CDD" id="cd01173">
    <property type="entry name" value="pyridoxal_pyridoxamine_kinase"/>
    <property type="match status" value="1"/>
</dbReference>
<dbReference type="EMBL" id="CP019607">
    <property type="protein sequence ID" value="AQP52254.1"/>
    <property type="molecule type" value="Genomic_DNA"/>
</dbReference>
<dbReference type="SUPFAM" id="SSF53613">
    <property type="entry name" value="Ribokinase-like"/>
    <property type="match status" value="1"/>
</dbReference>
<evidence type="ECO:0000256" key="1">
    <source>
        <dbReference type="ARBA" id="ARBA00012104"/>
    </source>
</evidence>
<keyword evidence="2" id="KW-0808">Transferase</keyword>
<dbReference type="OrthoDB" id="9800808at2"/>
<gene>
    <name evidence="7" type="ORF">BW733_16930</name>
</gene>